<evidence type="ECO:0000256" key="11">
    <source>
        <dbReference type="ARBA" id="ARBA00023180"/>
    </source>
</evidence>
<keyword evidence="9 13" id="KW-0472">Membrane</keyword>
<gene>
    <name evidence="15" type="primary">scb-L</name>
    <name evidence="15" type="ORF">Hamer_G004850</name>
</gene>
<dbReference type="InterPro" id="IPR032695">
    <property type="entry name" value="Integrin_dom_sf"/>
</dbReference>
<evidence type="ECO:0000256" key="8">
    <source>
        <dbReference type="ARBA" id="ARBA00023037"/>
    </source>
</evidence>
<dbReference type="AlphaFoldDB" id="A0A8J5K061"/>
<keyword evidence="16" id="KW-1185">Reference proteome</keyword>
<dbReference type="Gene3D" id="2.130.10.130">
    <property type="entry name" value="Integrin alpha, N-terminal"/>
    <property type="match status" value="1"/>
</dbReference>
<dbReference type="PROSITE" id="PS00242">
    <property type="entry name" value="INTEGRIN_ALPHA"/>
    <property type="match status" value="1"/>
</dbReference>
<keyword evidence="6 13" id="KW-0130">Cell adhesion</keyword>
<evidence type="ECO:0000256" key="9">
    <source>
        <dbReference type="ARBA" id="ARBA00023136"/>
    </source>
</evidence>
<dbReference type="Pfam" id="PF20805">
    <property type="entry name" value="Integrin_A_Ig_2"/>
    <property type="match status" value="1"/>
</dbReference>
<evidence type="ECO:0000256" key="1">
    <source>
        <dbReference type="ARBA" id="ARBA00004479"/>
    </source>
</evidence>
<dbReference type="SMART" id="SM00191">
    <property type="entry name" value="Int_alpha"/>
    <property type="match status" value="4"/>
</dbReference>
<dbReference type="GO" id="GO:0007229">
    <property type="term" value="P:integrin-mediated signaling pathway"/>
    <property type="evidence" value="ECO:0007669"/>
    <property type="project" value="UniProtKB-KW"/>
</dbReference>
<keyword evidence="4" id="KW-0732">Signal</keyword>
<dbReference type="SUPFAM" id="SSF69179">
    <property type="entry name" value="Integrin domains"/>
    <property type="match status" value="3"/>
</dbReference>
<evidence type="ECO:0000256" key="5">
    <source>
        <dbReference type="ARBA" id="ARBA00022737"/>
    </source>
</evidence>
<dbReference type="PANTHER" id="PTHR23220:SF83">
    <property type="entry name" value="INTEGRIN ALPHA-PS3-RELATED"/>
    <property type="match status" value="1"/>
</dbReference>
<evidence type="ECO:0000256" key="3">
    <source>
        <dbReference type="ARBA" id="ARBA00022692"/>
    </source>
</evidence>
<keyword evidence="10 13" id="KW-0675">Receptor</keyword>
<dbReference type="Gene3D" id="2.60.40.1530">
    <property type="entry name" value="ntegrin, alpha v. Chain A, domain 4"/>
    <property type="match status" value="1"/>
</dbReference>
<dbReference type="Gene3D" id="1.20.5.930">
    <property type="entry name" value="Bicelle-embedded integrin alpha(iib) transmembrane segment"/>
    <property type="match status" value="1"/>
</dbReference>
<accession>A0A8J5K061</accession>
<dbReference type="PROSITE" id="PS51470">
    <property type="entry name" value="FG_GAP"/>
    <property type="match status" value="3"/>
</dbReference>
<keyword evidence="5" id="KW-0677">Repeat</keyword>
<dbReference type="InterPro" id="IPR013517">
    <property type="entry name" value="FG-GAP"/>
</dbReference>
<proteinExistence type="inferred from homology"/>
<keyword evidence="3 13" id="KW-0812">Transmembrane</keyword>
<dbReference type="InterPro" id="IPR028994">
    <property type="entry name" value="Integrin_alpha_N"/>
</dbReference>
<dbReference type="Pfam" id="PF01839">
    <property type="entry name" value="FG-GAP"/>
    <property type="match status" value="2"/>
</dbReference>
<dbReference type="Gene3D" id="2.60.40.1510">
    <property type="entry name" value="ntegrin, alpha v. Chain A, domain 3"/>
    <property type="match status" value="1"/>
</dbReference>
<dbReference type="GO" id="GO:0009897">
    <property type="term" value="C:external side of plasma membrane"/>
    <property type="evidence" value="ECO:0007669"/>
    <property type="project" value="TreeGrafter"/>
</dbReference>
<evidence type="ECO:0000256" key="6">
    <source>
        <dbReference type="ARBA" id="ARBA00022889"/>
    </source>
</evidence>
<dbReference type="EMBL" id="JAHLQT010024847">
    <property type="protein sequence ID" value="KAG7165078.1"/>
    <property type="molecule type" value="Genomic_DNA"/>
</dbReference>
<dbReference type="Proteomes" id="UP000747542">
    <property type="component" value="Unassembled WGS sequence"/>
</dbReference>
<keyword evidence="7 13" id="KW-1133">Transmembrane helix</keyword>
<feature type="domain" description="Integrin alpha second immunoglobulin-like" evidence="14">
    <location>
        <begin position="560"/>
        <end position="691"/>
    </location>
</feature>
<feature type="repeat" description="FG-GAP" evidence="12">
    <location>
        <begin position="10"/>
        <end position="74"/>
    </location>
</feature>
<comment type="caution">
    <text evidence="15">The sequence shown here is derived from an EMBL/GenBank/DDBJ whole genome shotgun (WGS) entry which is preliminary data.</text>
</comment>
<comment type="subcellular location">
    <subcellularLocation>
        <location evidence="1 13">Membrane</location>
        <topology evidence="1 13">Single-pass type I membrane protein</topology>
    </subcellularLocation>
</comment>
<sequence>MYTRVFKLFTDPYLNDNGRESYFGFAIALQRGPDNTAWLMVGAPRANSSNYKNEKITEPGVLYKCNLQTLHCQELFIDQTGNTVSNYPSSWTIYQDLKNGGWLGGTLDAQPTFDSGRQATGVCAPRWINQHFIPDYFMNGACYWLNNSLTEDAHKKLPLLSLNNAVFKIGVKSLYFYAHGEAGLSLHFPDNPAEMIIGAPGVFNWQGSVIRMSDNTNSVPGEISRRRRRQSQIKESDMFDSSFVPNPYFTSVIEDFDLLGYAVTSGRFMSKDELLYVGGAPRGALSHGKVLIFSYPDYEYQSLNVKAEWQGTQLGEYFGAAVTAADINGDGLSDLVVGSPMYALQDIPDVGRIQVFLSSKGQVPQKSDTSYFGSKTSFARFGTTLASVGDLNFDRFDDVVVGAPWEGAGAVYVYLGSSSGLRPKFSQRITPADFPQSLSGFGMGFSRGIDIDDNGYPDVKGNVTLDYGSSTPRAVFATSQNFSIEFNETVVMRQKKCIPYLVTIMENKLDPRQPVLMKMIYELVETPWEEIIKQPMLDPDMETSITSRVSIVTGCEMDGNETCLIDMILETSFSNYRDDKRLIIGKDNKLKMEVVVENAGEPVFLPNLTVIVNPPLTLFLPSSHNCDFPNGGNRTRLICNLANPITNSGKDTVKIDVDASQLTDTSNKVSVDVIVSGEGVEQNNQDNNFQQALQLEAQAKLKLHGYSKDEQVLYPRLEEDKINASSSPIFFHQLTLLKEGPTPLGKVVVVVDIPVNFTKNDETFVKIYAPKTDFLGQPVVCHPIGASFAVERRNEDDMMKTTNNVLPKPPSNRGEIVTLKKASTQKTPVFNCSNSLIKCAKINCHINSWPVGISSAEIVFKLEIDLAILAGYITARDGAVLQSTATASITSLNPDIVFTGEKVTSVMVKTQIQPDSLPGRGVPWWIILLAVLAGLLLLGLLAYGLYRAGFFTRKEQEKMKAQQAHVQPAGNVNSGIVGD</sequence>
<evidence type="ECO:0000256" key="7">
    <source>
        <dbReference type="ARBA" id="ARBA00022989"/>
    </source>
</evidence>
<dbReference type="GO" id="GO:0007157">
    <property type="term" value="P:heterophilic cell-cell adhesion via plasma membrane cell adhesion molecules"/>
    <property type="evidence" value="ECO:0007669"/>
    <property type="project" value="UniProtKB-ARBA"/>
</dbReference>
<feature type="transmembrane region" description="Helical" evidence="13">
    <location>
        <begin position="922"/>
        <end position="946"/>
    </location>
</feature>
<dbReference type="InterPro" id="IPR000413">
    <property type="entry name" value="Integrin_alpha"/>
</dbReference>
<feature type="repeat" description="FG-GAP" evidence="12">
    <location>
        <begin position="304"/>
        <end position="365"/>
    </location>
</feature>
<evidence type="ECO:0000313" key="15">
    <source>
        <dbReference type="EMBL" id="KAG7165078.1"/>
    </source>
</evidence>
<evidence type="ECO:0000256" key="12">
    <source>
        <dbReference type="PROSITE-ProRule" id="PRU00803"/>
    </source>
</evidence>
<feature type="repeat" description="FG-GAP" evidence="12">
    <location>
        <begin position="366"/>
        <end position="423"/>
    </location>
</feature>
<comment type="similarity">
    <text evidence="2 13">Belongs to the integrin alpha chain family.</text>
</comment>
<protein>
    <submittedName>
        <fullName evidence="15">Integrin alpha-PS3-like</fullName>
    </submittedName>
</protein>
<name>A0A8J5K061_HOMAM</name>
<dbReference type="InterPro" id="IPR048285">
    <property type="entry name" value="Integrin_alpha_Ig-like_2"/>
</dbReference>
<dbReference type="InterPro" id="IPR013519">
    <property type="entry name" value="Int_alpha_beta-p"/>
</dbReference>
<evidence type="ECO:0000313" key="16">
    <source>
        <dbReference type="Proteomes" id="UP000747542"/>
    </source>
</evidence>
<dbReference type="GO" id="GO:0033627">
    <property type="term" value="P:cell adhesion mediated by integrin"/>
    <property type="evidence" value="ECO:0007669"/>
    <property type="project" value="TreeGrafter"/>
</dbReference>
<organism evidence="15 16">
    <name type="scientific">Homarus americanus</name>
    <name type="common">American lobster</name>
    <dbReference type="NCBI Taxonomy" id="6706"/>
    <lineage>
        <taxon>Eukaryota</taxon>
        <taxon>Metazoa</taxon>
        <taxon>Ecdysozoa</taxon>
        <taxon>Arthropoda</taxon>
        <taxon>Crustacea</taxon>
        <taxon>Multicrustacea</taxon>
        <taxon>Malacostraca</taxon>
        <taxon>Eumalacostraca</taxon>
        <taxon>Eucarida</taxon>
        <taxon>Decapoda</taxon>
        <taxon>Pleocyemata</taxon>
        <taxon>Astacidea</taxon>
        <taxon>Nephropoidea</taxon>
        <taxon>Nephropidae</taxon>
        <taxon>Homarus</taxon>
    </lineage>
</organism>
<dbReference type="GO" id="GO:0008305">
    <property type="term" value="C:integrin complex"/>
    <property type="evidence" value="ECO:0007669"/>
    <property type="project" value="InterPro"/>
</dbReference>
<dbReference type="InterPro" id="IPR018184">
    <property type="entry name" value="Integrin_alpha_C_CS"/>
</dbReference>
<dbReference type="GO" id="GO:0005178">
    <property type="term" value="F:integrin binding"/>
    <property type="evidence" value="ECO:0007669"/>
    <property type="project" value="TreeGrafter"/>
</dbReference>
<evidence type="ECO:0000256" key="2">
    <source>
        <dbReference type="ARBA" id="ARBA00008054"/>
    </source>
</evidence>
<dbReference type="SUPFAM" id="SSF69318">
    <property type="entry name" value="Integrin alpha N-terminal domain"/>
    <property type="match status" value="1"/>
</dbReference>
<evidence type="ECO:0000256" key="13">
    <source>
        <dbReference type="RuleBase" id="RU003762"/>
    </source>
</evidence>
<keyword evidence="11" id="KW-0325">Glycoprotein</keyword>
<dbReference type="PANTHER" id="PTHR23220">
    <property type="entry name" value="INTEGRIN ALPHA"/>
    <property type="match status" value="1"/>
</dbReference>
<keyword evidence="8 13" id="KW-0401">Integrin</keyword>
<dbReference type="GO" id="GO:0007160">
    <property type="term" value="P:cell-matrix adhesion"/>
    <property type="evidence" value="ECO:0007669"/>
    <property type="project" value="TreeGrafter"/>
</dbReference>
<evidence type="ECO:0000256" key="4">
    <source>
        <dbReference type="ARBA" id="ARBA00022729"/>
    </source>
</evidence>
<dbReference type="PRINTS" id="PR01185">
    <property type="entry name" value="INTEGRINA"/>
</dbReference>
<evidence type="ECO:0000256" key="10">
    <source>
        <dbReference type="ARBA" id="ARBA00023170"/>
    </source>
</evidence>
<evidence type="ECO:0000259" key="14">
    <source>
        <dbReference type="Pfam" id="PF20805"/>
    </source>
</evidence>
<reference evidence="15" key="1">
    <citation type="journal article" date="2021" name="Sci. Adv.">
        <title>The American lobster genome reveals insights on longevity, neural, and immune adaptations.</title>
        <authorList>
            <person name="Polinski J.M."/>
            <person name="Zimin A.V."/>
            <person name="Clark K.F."/>
            <person name="Kohn A.B."/>
            <person name="Sadowski N."/>
            <person name="Timp W."/>
            <person name="Ptitsyn A."/>
            <person name="Khanna P."/>
            <person name="Romanova D.Y."/>
            <person name="Williams P."/>
            <person name="Greenwood S.J."/>
            <person name="Moroz L.L."/>
            <person name="Walt D.R."/>
            <person name="Bodnar A.G."/>
        </authorList>
    </citation>
    <scope>NUCLEOTIDE SEQUENCE</scope>
    <source>
        <strain evidence="15">GMGI-L3</strain>
    </source>
</reference>